<dbReference type="SUPFAM" id="SSF49468">
    <property type="entry name" value="VHL"/>
    <property type="match status" value="1"/>
</dbReference>
<accession>A0ABD3MIY0</accession>
<dbReference type="Gene3D" id="2.60.40.780">
    <property type="entry name" value="von Hippel-Lindau disease tumour suppressor, beta domain"/>
    <property type="match status" value="1"/>
</dbReference>
<comment type="caution">
    <text evidence="1">The sequence shown here is derived from an EMBL/GenBank/DDBJ whole genome shotgun (WGS) entry which is preliminary data.</text>
</comment>
<evidence type="ECO:0000313" key="1">
    <source>
        <dbReference type="EMBL" id="KAL3763899.1"/>
    </source>
</evidence>
<dbReference type="InterPro" id="IPR036208">
    <property type="entry name" value="VHL_sf"/>
</dbReference>
<dbReference type="Proteomes" id="UP001530293">
    <property type="component" value="Unassembled WGS sequence"/>
</dbReference>
<sequence length="527" mass="59722">MRNSKLTAPVANCAAAAVLFASALLQPNNVQVVVAELNTMKISSLSNLPYDENGHLATHILAYPASGPCNALVEAAITELREMYQHVPVAVDGEAAKILFGDKLPQAPDNNEITNVEECPAVCLERGVDSYLVGYPLPEKYYNPTDNADHSSFQNFVGSPSCGKVEMSFINYSPKDLDLYWVDPDGTKHFNAKFERMETNTNFVTTYIGHRFIAEDPDTNEVLMDYTVEFNGNFGVSNHVNKHELMDIRQEVRDAMQHQWNDHLRIKRTFSSLGFAKGRLPEDVFASMRAFYYNNRNPPHRLMEEWDSKGIFVNHWETDCNFIMIPWSVKRIWQMRLKDVVQQWAGVEIEQTDLYGIRQYEAGARLLTHVDRIKTHAVSLIVNIAQGNLTKPWTVEVYDHADRLHEVVMHPGDIVYYESAKALHGRNSPLVGGFYANLFTHYRPIGDPEWYEKENPEGTPEPLLDVGKCELVGKPDEYSVGAVQCENPAIGPHLSPRMFTAKSGDDLYEWWLSVGPSFDDDDDRSEL</sequence>
<reference evidence="1 2" key="1">
    <citation type="submission" date="2024-10" db="EMBL/GenBank/DDBJ databases">
        <title>Updated reference genomes for cyclostephanoid diatoms.</title>
        <authorList>
            <person name="Roberts W.R."/>
            <person name="Alverson A.J."/>
        </authorList>
    </citation>
    <scope>NUCLEOTIDE SEQUENCE [LARGE SCALE GENOMIC DNA]</scope>
    <source>
        <strain evidence="1 2">AJA232-27</strain>
    </source>
</reference>
<dbReference type="AlphaFoldDB" id="A0ABD3MIY0"/>
<organism evidence="1 2">
    <name type="scientific">Discostella pseudostelligera</name>
    <dbReference type="NCBI Taxonomy" id="259834"/>
    <lineage>
        <taxon>Eukaryota</taxon>
        <taxon>Sar</taxon>
        <taxon>Stramenopiles</taxon>
        <taxon>Ochrophyta</taxon>
        <taxon>Bacillariophyta</taxon>
        <taxon>Coscinodiscophyceae</taxon>
        <taxon>Thalassiosirophycidae</taxon>
        <taxon>Stephanodiscales</taxon>
        <taxon>Stephanodiscaceae</taxon>
        <taxon>Discostella</taxon>
    </lineage>
</organism>
<protein>
    <submittedName>
        <fullName evidence="1">Uncharacterized protein</fullName>
    </submittedName>
</protein>
<evidence type="ECO:0000313" key="2">
    <source>
        <dbReference type="Proteomes" id="UP001530293"/>
    </source>
</evidence>
<name>A0ABD3MIY0_9STRA</name>
<gene>
    <name evidence="1" type="ORF">ACHAWU_003365</name>
</gene>
<dbReference type="InterPro" id="IPR037140">
    <property type="entry name" value="VHL_beta_dom_sf"/>
</dbReference>
<proteinExistence type="predicted"/>
<dbReference type="EMBL" id="JALLBG020000110">
    <property type="protein sequence ID" value="KAL3763899.1"/>
    <property type="molecule type" value="Genomic_DNA"/>
</dbReference>
<keyword evidence="2" id="KW-1185">Reference proteome</keyword>